<keyword evidence="3 4" id="KW-0067">ATP-binding</keyword>
<proteinExistence type="predicted"/>
<accession>A0A2N7BJ42</accession>
<dbReference type="GO" id="GO:0046872">
    <property type="term" value="F:metal ion binding"/>
    <property type="evidence" value="ECO:0007669"/>
    <property type="project" value="InterPro"/>
</dbReference>
<dbReference type="Gene3D" id="3.40.50.20">
    <property type="match status" value="1"/>
</dbReference>
<evidence type="ECO:0000259" key="5">
    <source>
        <dbReference type="PROSITE" id="PS50975"/>
    </source>
</evidence>
<dbReference type="GO" id="GO:0005524">
    <property type="term" value="F:ATP binding"/>
    <property type="evidence" value="ECO:0007669"/>
    <property type="project" value="UniProtKB-UniRule"/>
</dbReference>
<dbReference type="Pfam" id="PF13535">
    <property type="entry name" value="ATP-grasp_4"/>
    <property type="match status" value="1"/>
</dbReference>
<dbReference type="PANTHER" id="PTHR43585:SF2">
    <property type="entry name" value="ATP-GRASP ENZYME FSQD"/>
    <property type="match status" value="1"/>
</dbReference>
<evidence type="ECO:0000313" key="7">
    <source>
        <dbReference type="Proteomes" id="UP000235778"/>
    </source>
</evidence>
<dbReference type="InterPro" id="IPR011761">
    <property type="entry name" value="ATP-grasp"/>
</dbReference>
<dbReference type="Gene3D" id="3.30.1490.20">
    <property type="entry name" value="ATP-grasp fold, A domain"/>
    <property type="match status" value="1"/>
</dbReference>
<dbReference type="RefSeq" id="WP_102269138.1">
    <property type="nucleotide sequence ID" value="NZ_MCSH01000172.1"/>
</dbReference>
<dbReference type="GO" id="GO:0016874">
    <property type="term" value="F:ligase activity"/>
    <property type="evidence" value="ECO:0007669"/>
    <property type="project" value="UniProtKB-KW"/>
</dbReference>
<dbReference type="PROSITE" id="PS50975">
    <property type="entry name" value="ATP_GRASP"/>
    <property type="match status" value="1"/>
</dbReference>
<reference evidence="7" key="1">
    <citation type="submission" date="2016-07" db="EMBL/GenBank/DDBJ databases">
        <title>Nontailed viruses are major unrecognized killers of bacteria in the ocean.</title>
        <authorList>
            <person name="Kauffman K."/>
            <person name="Hussain F."/>
            <person name="Yang J."/>
            <person name="Arevalo P."/>
            <person name="Brown J."/>
            <person name="Cutler M."/>
            <person name="Kelly L."/>
            <person name="Polz M.F."/>
        </authorList>
    </citation>
    <scope>NUCLEOTIDE SEQUENCE [LARGE SCALE GENOMIC DNA]</scope>
    <source>
        <strain evidence="7">10N.286.55.C1</strain>
    </source>
</reference>
<dbReference type="AlphaFoldDB" id="A0A2N7BJ42"/>
<name>A0A2N7BJ42_9VIBR</name>
<dbReference type="Gene3D" id="3.30.470.20">
    <property type="entry name" value="ATP-grasp fold, B domain"/>
    <property type="match status" value="1"/>
</dbReference>
<dbReference type="PANTHER" id="PTHR43585">
    <property type="entry name" value="FUMIPYRROLE BIOSYNTHESIS PROTEIN C"/>
    <property type="match status" value="1"/>
</dbReference>
<dbReference type="InterPro" id="IPR052032">
    <property type="entry name" value="ATP-dep_AA_Ligase"/>
</dbReference>
<organism evidence="6 7">
    <name type="scientific">Vibrio lentus</name>
    <dbReference type="NCBI Taxonomy" id="136468"/>
    <lineage>
        <taxon>Bacteria</taxon>
        <taxon>Pseudomonadati</taxon>
        <taxon>Pseudomonadota</taxon>
        <taxon>Gammaproteobacteria</taxon>
        <taxon>Vibrionales</taxon>
        <taxon>Vibrionaceae</taxon>
        <taxon>Vibrio</taxon>
    </lineage>
</organism>
<evidence type="ECO:0000256" key="3">
    <source>
        <dbReference type="ARBA" id="ARBA00022840"/>
    </source>
</evidence>
<dbReference type="Proteomes" id="UP000235778">
    <property type="component" value="Unassembled WGS sequence"/>
</dbReference>
<dbReference type="EMBL" id="MCSI01000176">
    <property type="protein sequence ID" value="PME56557.1"/>
    <property type="molecule type" value="Genomic_DNA"/>
</dbReference>
<keyword evidence="1" id="KW-0436">Ligase</keyword>
<dbReference type="InterPro" id="IPR013815">
    <property type="entry name" value="ATP_grasp_subdomain_1"/>
</dbReference>
<feature type="domain" description="ATP-grasp" evidence="5">
    <location>
        <begin position="113"/>
        <end position="316"/>
    </location>
</feature>
<evidence type="ECO:0000256" key="2">
    <source>
        <dbReference type="ARBA" id="ARBA00022741"/>
    </source>
</evidence>
<comment type="caution">
    <text evidence="6">The sequence shown here is derived from an EMBL/GenBank/DDBJ whole genome shotgun (WGS) entry which is preliminary data.</text>
</comment>
<protein>
    <recommendedName>
        <fullName evidence="5">ATP-grasp domain-containing protein</fullName>
    </recommendedName>
</protein>
<evidence type="ECO:0000256" key="1">
    <source>
        <dbReference type="ARBA" id="ARBA00022598"/>
    </source>
</evidence>
<dbReference type="SUPFAM" id="SSF56059">
    <property type="entry name" value="Glutathione synthetase ATP-binding domain-like"/>
    <property type="match status" value="1"/>
</dbReference>
<sequence>MSVVMFKWDKDYIHHLEKPNESYLVLDEYDIKTYNPSPEVISQFRKVYVISNNDSLEEIASIAVDIQCDDSSIDAVIPNGEFGVYGAGYLAQLLGFKGRLKQAQATRDKRLMKSQVKARGIATANYCSVPHSGECNPEQIERQLGYPVVVKPANGAGSRATFIARDRNELTRCIQLSRDSIRPPTHSKSLIIEQMIQGREYHVDALWHKGESLFFTISQYFDNRIEQVHDGFMDGAQMVHRSDAPSLYQQIEHLHHQVNDVFEIEDGFTHLEFFLTPQGDPVFSEIATRYGGGAIVPMLNEKFGVDVIEQAVNLAERREARSPDKLVEQAQYVAWMIVNVEQDGIVTSIPEQERLNEHKHIASYEMNVQVGDRVKKGCHPVFPLKIILTANSQSELNSAMAHCASTLKICTRAEL</sequence>
<keyword evidence="2 4" id="KW-0547">Nucleotide-binding</keyword>
<evidence type="ECO:0000313" key="6">
    <source>
        <dbReference type="EMBL" id="PME56557.1"/>
    </source>
</evidence>
<gene>
    <name evidence="6" type="ORF">BCV30_19110</name>
</gene>
<evidence type="ECO:0000256" key="4">
    <source>
        <dbReference type="PROSITE-ProRule" id="PRU00409"/>
    </source>
</evidence>